<reference evidence="1" key="1">
    <citation type="submission" date="2017-10" db="EMBL/GenBank/DDBJ databases">
        <title>Genome sequence of cellulolytic Lachnospiraceae bacterium XHS1971 isolated from hotspring sediment.</title>
        <authorList>
            <person name="Vasudevan G."/>
            <person name="Joshi A.J."/>
            <person name="Hivarkar S."/>
            <person name="Lanjekar V.B."/>
            <person name="Dhakephalkar P.K."/>
            <person name="Dagar S."/>
        </authorList>
    </citation>
    <scope>NUCLEOTIDE SEQUENCE</scope>
    <source>
        <strain evidence="1">XHS1971</strain>
    </source>
</reference>
<proteinExistence type="predicted"/>
<dbReference type="Proteomes" id="UP000224460">
    <property type="component" value="Unassembled WGS sequence"/>
</dbReference>
<comment type="caution">
    <text evidence="1">The sequence shown here is derived from an EMBL/GenBank/DDBJ whole genome shotgun (WGS) entry which is preliminary data.</text>
</comment>
<dbReference type="EMBL" id="PEDL01000012">
    <property type="protein sequence ID" value="PHV70256.1"/>
    <property type="molecule type" value="Genomic_DNA"/>
</dbReference>
<evidence type="ECO:0000313" key="1">
    <source>
        <dbReference type="EMBL" id="PHV70256.1"/>
    </source>
</evidence>
<protein>
    <submittedName>
        <fullName evidence="1">Uncharacterized protein</fullName>
    </submittedName>
</protein>
<gene>
    <name evidence="1" type="ORF">CS063_11345</name>
</gene>
<organism evidence="1 2">
    <name type="scientific">Sporanaerobium hydrogeniformans</name>
    <dbReference type="NCBI Taxonomy" id="3072179"/>
    <lineage>
        <taxon>Bacteria</taxon>
        <taxon>Bacillati</taxon>
        <taxon>Bacillota</taxon>
        <taxon>Clostridia</taxon>
        <taxon>Lachnospirales</taxon>
        <taxon>Lachnospiraceae</taxon>
        <taxon>Sporanaerobium</taxon>
    </lineage>
</organism>
<name>A0AC61DBW2_9FIRM</name>
<sequence>MHFQTKIICMYSAFILVIAIILGSLYNHYSIKQYEQVEYKNLKLVAEQLEQNLNESLKQMILITDYILSDIEIIQGIRALNVEESDNEAALNYRNDALVAIRLKLNMDYIRKHFYRVVFFNQRGDIIASNNEGNRIINPSQSTSDITWLKQVENTKGNPVIIDQHKDNWGLKSNVEVFSLVKKVQGSQLGYIEVQKQIEDLKQIFQIARENLGVVVIRDNGNIFYSNLPRDYDAFYQQIVRKLKKDKFIYANPESGNKEMIAFVYCEEAQSTILVTEDISEIKEASAYITPTIILIALCLVAVSLTYIVIVSRHLTKPIRRLREQMENTGLENLKDEISVEQSNDEILALQKSYQKVLTRLDEAITKEKKQSLLQVQAQFDLLQAQVNPHFLYNVLNVISNRGIICGDEVICEMCGSLADMLRYSTSNKNRQATLQEEIKYLEQYFYLLKSRYDYKLSYVIDIQPEVKNQIVPKIVLQQIVENCINHGFENRVGCMEVKVKAWQEGDYWYVCIVDNGEGFKRDILAQLEEKMEEVKKCLESHTSNIQLEIGGMGLINTYARLYLLYGEQLVFELKNKTSGAQVLIGAKRIG</sequence>
<accession>A0AC61DBW2</accession>
<evidence type="ECO:0000313" key="2">
    <source>
        <dbReference type="Proteomes" id="UP000224460"/>
    </source>
</evidence>
<keyword evidence="2" id="KW-1185">Reference proteome</keyword>